<dbReference type="Gene3D" id="2.30.130.30">
    <property type="entry name" value="Hypothetical protein"/>
    <property type="match status" value="1"/>
</dbReference>
<evidence type="ECO:0008006" key="8">
    <source>
        <dbReference type="Google" id="ProtNLM"/>
    </source>
</evidence>
<evidence type="ECO:0000313" key="7">
    <source>
        <dbReference type="Proteomes" id="UP001642483"/>
    </source>
</evidence>
<keyword evidence="7" id="KW-1185">Reference proteome</keyword>
<evidence type="ECO:0000259" key="5">
    <source>
        <dbReference type="Pfam" id="PF23135"/>
    </source>
</evidence>
<proteinExistence type="predicted"/>
<dbReference type="InterPro" id="IPR039128">
    <property type="entry name" value="TRIP4-like"/>
</dbReference>
<feature type="domain" description="Activating signal cointegrator 1 N-terminal" evidence="5">
    <location>
        <begin position="6"/>
        <end position="74"/>
    </location>
</feature>
<evidence type="ECO:0000313" key="6">
    <source>
        <dbReference type="EMBL" id="CAK8684535.1"/>
    </source>
</evidence>
<organism evidence="6 7">
    <name type="scientific">Clavelina lepadiformis</name>
    <name type="common">Light-bulb sea squirt</name>
    <name type="synonym">Ascidia lepadiformis</name>
    <dbReference type="NCBI Taxonomy" id="159417"/>
    <lineage>
        <taxon>Eukaryota</taxon>
        <taxon>Metazoa</taxon>
        <taxon>Chordata</taxon>
        <taxon>Tunicata</taxon>
        <taxon>Ascidiacea</taxon>
        <taxon>Aplousobranchia</taxon>
        <taxon>Clavelinidae</taxon>
        <taxon>Clavelina</taxon>
    </lineage>
</organism>
<dbReference type="InterPro" id="IPR056994">
    <property type="entry name" value="TRI4_N"/>
</dbReference>
<evidence type="ECO:0000259" key="3">
    <source>
        <dbReference type="Pfam" id="PF06221"/>
    </source>
</evidence>
<feature type="domain" description="Activating signal cointegrator 1 third" evidence="4">
    <location>
        <begin position="267"/>
        <end position="320"/>
    </location>
</feature>
<dbReference type="Proteomes" id="UP001642483">
    <property type="component" value="Unassembled WGS sequence"/>
</dbReference>
<dbReference type="InterPro" id="IPR009349">
    <property type="entry name" value="TRIP4/RQT4_C2HC5_Znf"/>
</dbReference>
<feature type="domain" description="TRIP4/RQT4 C2HC5-type zinc finger" evidence="3">
    <location>
        <begin position="158"/>
        <end position="204"/>
    </location>
</feature>
<sequence>MAAENLEQWVIGELTKLLGIDASSVNDISNYLLSIPTEDELVGFVKELLTGSGDEASLDGPQRDFIRELVVRWQRISAPENMVAYKKEDTSKSRKNLSKQKALKKMENKINPFDMTAVDESLNELSPSKKSKKKTNYVSLYGQDGEVRTNAVRLPGRHSCECQAQKHKLVNNCLGCGRVVCEQEGSGPCLFCGELVCTRKEREVLARKSNKSEKLHKKLMSVPGGKALTKAENDKNIANALEKARAYKERLLNYDRTCAQRTRVIDDESDYFATDANVWLSDKERKLLKAKQEENYERRHGSRLNRKVMLDFAGRRVINDMQDNYDVTKDEDVMSANFGGSFSNSFNEREVSEEIHLDESFPGLVNPNVHGHLPTLVTVEDYADEKTENVWSQPNNRLQDKQLMEMSDPGMCLSMHQPWASLLVRGIKMDEGRSWYSGHRGRLWIAAASKQPTKDEISLVEEEHRRHWESIDELDSMPEFPTSYPVGCLLGCVNVREVLSQDDYRESYPRGESVAAYVFVCENPRELAVKFPVKGKHKIWRLDRNVHRPAKSSLQM</sequence>
<dbReference type="InterPro" id="IPR056993">
    <property type="entry name" value="TRIP4_3rd_dom"/>
</dbReference>
<dbReference type="SUPFAM" id="SSF88697">
    <property type="entry name" value="PUA domain-like"/>
    <property type="match status" value="1"/>
</dbReference>
<reference evidence="6 7" key="1">
    <citation type="submission" date="2024-02" db="EMBL/GenBank/DDBJ databases">
        <authorList>
            <person name="Daric V."/>
            <person name="Darras S."/>
        </authorList>
    </citation>
    <scope>NUCLEOTIDE SEQUENCE [LARGE SCALE GENOMIC DNA]</scope>
</reference>
<dbReference type="Pfam" id="PF06221">
    <property type="entry name" value="zf-C2HC5"/>
    <property type="match status" value="1"/>
</dbReference>
<protein>
    <recommendedName>
        <fullName evidence="8">Activating signal cointegrator 1</fullName>
    </recommendedName>
</protein>
<evidence type="ECO:0000256" key="1">
    <source>
        <dbReference type="SAM" id="Coils"/>
    </source>
</evidence>
<evidence type="ECO:0000259" key="2">
    <source>
        <dbReference type="Pfam" id="PF04266"/>
    </source>
</evidence>
<dbReference type="InterPro" id="IPR015947">
    <property type="entry name" value="PUA-like_sf"/>
</dbReference>
<comment type="caution">
    <text evidence="6">The sequence shown here is derived from an EMBL/GenBank/DDBJ whole genome shotgun (WGS) entry which is preliminary data.</text>
</comment>
<evidence type="ECO:0000259" key="4">
    <source>
        <dbReference type="Pfam" id="PF23134"/>
    </source>
</evidence>
<accession>A0ABP0FZ86</accession>
<dbReference type="CDD" id="cd06554">
    <property type="entry name" value="ASCH_ASC-1_like"/>
    <property type="match status" value="1"/>
</dbReference>
<dbReference type="EMBL" id="CAWYQH010000097">
    <property type="protein sequence ID" value="CAK8684535.1"/>
    <property type="molecule type" value="Genomic_DNA"/>
</dbReference>
<name>A0ABP0FZ86_CLALP</name>
<feature type="domain" description="ASCH" evidence="2">
    <location>
        <begin position="413"/>
        <end position="506"/>
    </location>
</feature>
<dbReference type="InterPro" id="IPR007374">
    <property type="entry name" value="ASCH_domain"/>
</dbReference>
<dbReference type="Pfam" id="PF23134">
    <property type="entry name" value="TRIP4_3rd"/>
    <property type="match status" value="1"/>
</dbReference>
<gene>
    <name evidence="6" type="ORF">CVLEPA_LOCUS15511</name>
</gene>
<keyword evidence="1" id="KW-0175">Coiled coil</keyword>
<dbReference type="PANTHER" id="PTHR12963">
    <property type="entry name" value="THYROID RECEPTOR INTERACTING PROTEIN RELATED"/>
    <property type="match status" value="1"/>
</dbReference>
<dbReference type="Pfam" id="PF04266">
    <property type="entry name" value="ASCH"/>
    <property type="match status" value="1"/>
</dbReference>
<dbReference type="Pfam" id="PF23135">
    <property type="entry name" value="TRI4_N"/>
    <property type="match status" value="1"/>
</dbReference>
<dbReference type="PANTHER" id="PTHR12963:SF4">
    <property type="entry name" value="ACTIVATING SIGNAL COINTEGRATOR 1"/>
    <property type="match status" value="1"/>
</dbReference>
<feature type="coiled-coil region" evidence="1">
    <location>
        <begin position="230"/>
        <end position="257"/>
    </location>
</feature>